<name>A0A836A2H2_SHEEP</name>
<sequence length="257" mass="29049">MKPERGRNNRGSEAIKEVLEDLFRRASGSRASERMDHHTRNIDYVWAAQVSRRLFPSSSSFLPHRKGTGKDPRRSENQDRRLLSELMLILIKHENGGIPGQSSDELIPLYVKWKLWPRLDRLSRSISKNQGDRLDPRTRSHSFKGIGRPPAEAPTARGQDTPAGAGDPQKVWRQGNSCLPCMRAFQRSGGPSTAQRERSVKTPGPSLGFPGSFHRSVCAAKLLSTRGRQAHVRLDCLEGKWVRLRDVRTTCSPRRAW</sequence>
<reference evidence="2 3" key="1">
    <citation type="submission" date="2020-12" db="EMBL/GenBank/DDBJ databases">
        <title>De novo assembly of Tibetan sheep genome.</title>
        <authorList>
            <person name="Li X."/>
        </authorList>
    </citation>
    <scope>NUCLEOTIDE SEQUENCE [LARGE SCALE GENOMIC DNA]</scope>
    <source>
        <tissue evidence="2">Heart</tissue>
    </source>
</reference>
<evidence type="ECO:0000313" key="2">
    <source>
        <dbReference type="EMBL" id="KAG5206158.1"/>
    </source>
</evidence>
<dbReference type="AlphaFoldDB" id="A0A836A2H2"/>
<feature type="region of interest" description="Disordered" evidence="1">
    <location>
        <begin position="186"/>
        <end position="206"/>
    </location>
</feature>
<evidence type="ECO:0000256" key="1">
    <source>
        <dbReference type="SAM" id="MobiDB-lite"/>
    </source>
</evidence>
<feature type="compositionally biased region" description="Basic and acidic residues" evidence="1">
    <location>
        <begin position="68"/>
        <end position="79"/>
    </location>
</feature>
<accession>A0A836A2H2</accession>
<evidence type="ECO:0000313" key="3">
    <source>
        <dbReference type="Proteomes" id="UP000664991"/>
    </source>
</evidence>
<feature type="region of interest" description="Disordered" evidence="1">
    <location>
        <begin position="127"/>
        <end position="169"/>
    </location>
</feature>
<dbReference type="EMBL" id="JAEMGP010000007">
    <property type="protein sequence ID" value="KAG5206158.1"/>
    <property type="molecule type" value="Genomic_DNA"/>
</dbReference>
<gene>
    <name evidence="2" type="ORF">JEQ12_017731</name>
</gene>
<comment type="caution">
    <text evidence="2">The sequence shown here is derived from an EMBL/GenBank/DDBJ whole genome shotgun (WGS) entry which is preliminary data.</text>
</comment>
<protein>
    <submittedName>
        <fullName evidence="2">Uncharacterized protein</fullName>
    </submittedName>
</protein>
<proteinExistence type="predicted"/>
<feature type="region of interest" description="Disordered" evidence="1">
    <location>
        <begin position="58"/>
        <end position="79"/>
    </location>
</feature>
<organism evidence="2 3">
    <name type="scientific">Ovis aries</name>
    <name type="common">Sheep</name>
    <dbReference type="NCBI Taxonomy" id="9940"/>
    <lineage>
        <taxon>Eukaryota</taxon>
        <taxon>Metazoa</taxon>
        <taxon>Chordata</taxon>
        <taxon>Craniata</taxon>
        <taxon>Vertebrata</taxon>
        <taxon>Euteleostomi</taxon>
        <taxon>Mammalia</taxon>
        <taxon>Eutheria</taxon>
        <taxon>Laurasiatheria</taxon>
        <taxon>Artiodactyla</taxon>
        <taxon>Ruminantia</taxon>
        <taxon>Pecora</taxon>
        <taxon>Bovidae</taxon>
        <taxon>Caprinae</taxon>
        <taxon>Ovis</taxon>
    </lineage>
</organism>
<dbReference type="Proteomes" id="UP000664991">
    <property type="component" value="Unassembled WGS sequence"/>
</dbReference>